<comment type="similarity">
    <text evidence="2">Belongs to the cytochrome P450 family.</text>
</comment>
<gene>
    <name evidence="6" type="ORF">BVRB_005590</name>
</gene>
<dbReference type="PRINTS" id="PR00385">
    <property type="entry name" value="P450"/>
</dbReference>
<dbReference type="SUPFAM" id="SSF48264">
    <property type="entry name" value="Cytochrome P450"/>
    <property type="match status" value="1"/>
</dbReference>
<keyword evidence="5" id="KW-0408">Iron</keyword>
<dbReference type="InterPro" id="IPR002401">
    <property type="entry name" value="Cyt_P450_E_grp-I"/>
</dbReference>
<keyword evidence="3" id="KW-0479">Metal-binding</keyword>
<reference evidence="6 7" key="1">
    <citation type="journal article" date="2014" name="Nature">
        <title>The genome of the recently domesticated crop plant sugar beet (Beta vulgaris).</title>
        <authorList>
            <person name="Dohm J.C."/>
            <person name="Minoche A.E."/>
            <person name="Holtgrawe D."/>
            <person name="Capella-Gutierrez S."/>
            <person name="Zakrzewski F."/>
            <person name="Tafer H."/>
            <person name="Rupp O."/>
            <person name="Sorensen T.R."/>
            <person name="Stracke R."/>
            <person name="Reinhardt R."/>
            <person name="Goesmann A."/>
            <person name="Kraft T."/>
            <person name="Schulz B."/>
            <person name="Stadler P.F."/>
            <person name="Schmidt T."/>
            <person name="Gabaldon T."/>
            <person name="Lehrach H."/>
            <person name="Weisshaar B."/>
            <person name="Himmelbauer H."/>
        </authorList>
    </citation>
    <scope>NUCLEOTIDE SEQUENCE [LARGE SCALE GENOMIC DNA]</scope>
    <source>
        <tissue evidence="6">Taproot</tissue>
    </source>
</reference>
<dbReference type="GO" id="GO:0004497">
    <property type="term" value="F:monooxygenase activity"/>
    <property type="evidence" value="ECO:0007669"/>
    <property type="project" value="InterPro"/>
</dbReference>
<dbReference type="PRINTS" id="PR00463">
    <property type="entry name" value="EP450I"/>
</dbReference>
<comment type="cofactor">
    <cofactor evidence="1">
        <name>heme</name>
        <dbReference type="ChEBI" id="CHEBI:30413"/>
    </cofactor>
</comment>
<sequence length="444" mass="51997">MLPSLLINVHRIHDFFIEVMDKSNLTFHLKGPWLANMHILATVDPANLHHILSKSFRKYIKGAKLNEIAEVFGNGIIVADSPLWEYHRNVAQSFLYHPDFHHFLVNITCKKMENGLLPVLNHFSEHAIEFDLQDLFLRFMYDTMCAIMMDHDPQSLSLNLPHFPLLTAVADITQVIYYRHLLPTRIWKLLRWLNIGYEKKNKLAWNTLDNFVYNCIDRKREERRNRTSKQKDQDMIEVSVDLLTLFMDTDEIAKTPTHQNNDKFLRETISNFFLAGGETTSTALSWFFCLLSKSPQVVKKIKEELDLVMLHMDNYKDMFLRNFKELSGNLVYLHAAICETLRLYPSVVFNHKLPIETDILPSGHVVNPNTEIIFNMYAMGRMKSIWGDDSDKFKPERWIDKRGKIVAAMIIRNYDIQAVEDHHHPDASIILRIKQGLKVKVCRY</sequence>
<dbReference type="Gramene" id="KMS95714">
    <property type="protein sequence ID" value="KMS95714"/>
    <property type="gene ID" value="BVRB_005590"/>
</dbReference>
<evidence type="ECO:0000256" key="5">
    <source>
        <dbReference type="ARBA" id="ARBA00023004"/>
    </source>
</evidence>
<dbReference type="PANTHER" id="PTHR24296">
    <property type="entry name" value="CYTOCHROME P450"/>
    <property type="match status" value="1"/>
</dbReference>
<dbReference type="Proteomes" id="UP000035740">
    <property type="component" value="Unassembled WGS sequence"/>
</dbReference>
<evidence type="ECO:0000256" key="3">
    <source>
        <dbReference type="ARBA" id="ARBA00022723"/>
    </source>
</evidence>
<organism evidence="6 7">
    <name type="scientific">Beta vulgaris subsp. vulgaris</name>
    <name type="common">Beet</name>
    <dbReference type="NCBI Taxonomy" id="3555"/>
    <lineage>
        <taxon>Eukaryota</taxon>
        <taxon>Viridiplantae</taxon>
        <taxon>Streptophyta</taxon>
        <taxon>Embryophyta</taxon>
        <taxon>Tracheophyta</taxon>
        <taxon>Spermatophyta</taxon>
        <taxon>Magnoliopsida</taxon>
        <taxon>eudicotyledons</taxon>
        <taxon>Gunneridae</taxon>
        <taxon>Pentapetalae</taxon>
        <taxon>Caryophyllales</taxon>
        <taxon>Chenopodiaceae</taxon>
        <taxon>Betoideae</taxon>
        <taxon>Beta</taxon>
    </lineage>
</organism>
<dbReference type="GO" id="GO:0020037">
    <property type="term" value="F:heme binding"/>
    <property type="evidence" value="ECO:0007669"/>
    <property type="project" value="InterPro"/>
</dbReference>
<evidence type="ECO:0000313" key="6">
    <source>
        <dbReference type="EMBL" id="KMS95714.1"/>
    </source>
</evidence>
<keyword evidence="4" id="KW-0560">Oxidoreductase</keyword>
<proteinExistence type="inferred from homology"/>
<dbReference type="OrthoDB" id="1470350at2759"/>
<dbReference type="GO" id="GO:0016705">
    <property type="term" value="F:oxidoreductase activity, acting on paired donors, with incorporation or reduction of molecular oxygen"/>
    <property type="evidence" value="ECO:0007669"/>
    <property type="project" value="InterPro"/>
</dbReference>
<dbReference type="GO" id="GO:0005506">
    <property type="term" value="F:iron ion binding"/>
    <property type="evidence" value="ECO:0007669"/>
    <property type="project" value="InterPro"/>
</dbReference>
<evidence type="ECO:0008006" key="8">
    <source>
        <dbReference type="Google" id="ProtNLM"/>
    </source>
</evidence>
<protein>
    <recommendedName>
        <fullName evidence="8">Cytochrome P450</fullName>
    </recommendedName>
</protein>
<dbReference type="AlphaFoldDB" id="A0A0J8B3J4"/>
<evidence type="ECO:0000256" key="1">
    <source>
        <dbReference type="ARBA" id="ARBA00001971"/>
    </source>
</evidence>
<keyword evidence="7" id="KW-1185">Reference proteome</keyword>
<name>A0A0J8B3J4_BETVV</name>
<dbReference type="Gene3D" id="1.10.630.10">
    <property type="entry name" value="Cytochrome P450"/>
    <property type="match status" value="1"/>
</dbReference>
<accession>A0A0J8B3J4</accession>
<evidence type="ECO:0000256" key="4">
    <source>
        <dbReference type="ARBA" id="ARBA00023002"/>
    </source>
</evidence>
<dbReference type="InterPro" id="IPR036396">
    <property type="entry name" value="Cyt_P450_sf"/>
</dbReference>
<dbReference type="Pfam" id="PF00067">
    <property type="entry name" value="p450"/>
    <property type="match status" value="1"/>
</dbReference>
<evidence type="ECO:0000313" key="7">
    <source>
        <dbReference type="Proteomes" id="UP000035740"/>
    </source>
</evidence>
<dbReference type="InterPro" id="IPR001128">
    <property type="entry name" value="Cyt_P450"/>
</dbReference>
<evidence type="ECO:0000256" key="2">
    <source>
        <dbReference type="ARBA" id="ARBA00010617"/>
    </source>
</evidence>
<dbReference type="eggNOG" id="KOG0157">
    <property type="taxonomic scope" value="Eukaryota"/>
</dbReference>
<dbReference type="OMA" id="ESMRMYH"/>
<dbReference type="EMBL" id="KQ090440">
    <property type="protein sequence ID" value="KMS95714.1"/>
    <property type="molecule type" value="Genomic_DNA"/>
</dbReference>